<feature type="transmembrane region" description="Helical" evidence="7">
    <location>
        <begin position="21"/>
        <end position="44"/>
    </location>
</feature>
<dbReference type="RefSeq" id="WP_179547396.1">
    <property type="nucleotide sequence ID" value="NZ_BSEW01000001.1"/>
</dbReference>
<dbReference type="PROSITE" id="PS50850">
    <property type="entry name" value="MFS"/>
    <property type="match status" value="1"/>
</dbReference>
<evidence type="ECO:0000256" key="6">
    <source>
        <dbReference type="ARBA" id="ARBA00023136"/>
    </source>
</evidence>
<dbReference type="InterPro" id="IPR020846">
    <property type="entry name" value="MFS_dom"/>
</dbReference>
<feature type="transmembrane region" description="Helical" evidence="7">
    <location>
        <begin position="171"/>
        <end position="191"/>
    </location>
</feature>
<evidence type="ECO:0000256" key="5">
    <source>
        <dbReference type="ARBA" id="ARBA00022989"/>
    </source>
</evidence>
<dbReference type="Gene3D" id="1.20.1250.20">
    <property type="entry name" value="MFS general substrate transporter like domains"/>
    <property type="match status" value="1"/>
</dbReference>
<evidence type="ECO:0000313" key="10">
    <source>
        <dbReference type="Proteomes" id="UP000549913"/>
    </source>
</evidence>
<keyword evidence="3" id="KW-1003">Cell membrane</keyword>
<reference evidence="9 10" key="1">
    <citation type="submission" date="2020-07" db="EMBL/GenBank/DDBJ databases">
        <title>Sequencing the genomes of 1000 actinobacteria strains.</title>
        <authorList>
            <person name="Klenk H.-P."/>
        </authorList>
    </citation>
    <scope>NUCLEOTIDE SEQUENCE [LARGE SCALE GENOMIC DNA]</scope>
    <source>
        <strain evidence="9 10">DSM 26474</strain>
    </source>
</reference>
<accession>A0A852SN17</accession>
<dbReference type="EMBL" id="JACCBM010000001">
    <property type="protein sequence ID" value="NYD70207.1"/>
    <property type="molecule type" value="Genomic_DNA"/>
</dbReference>
<protein>
    <submittedName>
        <fullName evidence="9">MFS family permease</fullName>
    </submittedName>
</protein>
<dbReference type="CDD" id="cd06173">
    <property type="entry name" value="MFS_MefA_like"/>
    <property type="match status" value="1"/>
</dbReference>
<keyword evidence="5 7" id="KW-1133">Transmembrane helix</keyword>
<evidence type="ECO:0000259" key="8">
    <source>
        <dbReference type="PROSITE" id="PS50850"/>
    </source>
</evidence>
<dbReference type="InterPro" id="IPR036259">
    <property type="entry name" value="MFS_trans_sf"/>
</dbReference>
<dbReference type="GO" id="GO:0022857">
    <property type="term" value="F:transmembrane transporter activity"/>
    <property type="evidence" value="ECO:0007669"/>
    <property type="project" value="InterPro"/>
</dbReference>
<feature type="domain" description="Major facilitator superfamily (MFS) profile" evidence="8">
    <location>
        <begin position="223"/>
        <end position="434"/>
    </location>
</feature>
<dbReference type="PANTHER" id="PTHR23513">
    <property type="entry name" value="INTEGRAL MEMBRANE EFFLUX PROTEIN-RELATED"/>
    <property type="match status" value="1"/>
</dbReference>
<organism evidence="9 10">
    <name type="scientific">Herbiconiux flava</name>
    <dbReference type="NCBI Taxonomy" id="881268"/>
    <lineage>
        <taxon>Bacteria</taxon>
        <taxon>Bacillati</taxon>
        <taxon>Actinomycetota</taxon>
        <taxon>Actinomycetes</taxon>
        <taxon>Micrococcales</taxon>
        <taxon>Microbacteriaceae</taxon>
        <taxon>Herbiconiux</taxon>
    </lineage>
</organism>
<feature type="transmembrane region" description="Helical" evidence="7">
    <location>
        <begin position="291"/>
        <end position="309"/>
    </location>
</feature>
<dbReference type="Pfam" id="PF05977">
    <property type="entry name" value="MFS_3"/>
    <property type="match status" value="1"/>
</dbReference>
<dbReference type="InterPro" id="IPR010290">
    <property type="entry name" value="TM_effector"/>
</dbReference>
<keyword evidence="4 7" id="KW-0812">Transmembrane</keyword>
<dbReference type="GO" id="GO:0005886">
    <property type="term" value="C:plasma membrane"/>
    <property type="evidence" value="ECO:0007669"/>
    <property type="project" value="UniProtKB-SubCell"/>
</dbReference>
<evidence type="ECO:0000256" key="2">
    <source>
        <dbReference type="ARBA" id="ARBA00022448"/>
    </source>
</evidence>
<proteinExistence type="predicted"/>
<evidence type="ECO:0000256" key="1">
    <source>
        <dbReference type="ARBA" id="ARBA00004651"/>
    </source>
</evidence>
<feature type="transmembrane region" description="Helical" evidence="7">
    <location>
        <begin position="315"/>
        <end position="335"/>
    </location>
</feature>
<feature type="transmembrane region" description="Helical" evidence="7">
    <location>
        <begin position="50"/>
        <end position="71"/>
    </location>
</feature>
<dbReference type="AlphaFoldDB" id="A0A852SN17"/>
<evidence type="ECO:0000313" key="9">
    <source>
        <dbReference type="EMBL" id="NYD70207.1"/>
    </source>
</evidence>
<keyword evidence="6 7" id="KW-0472">Membrane</keyword>
<dbReference type="Proteomes" id="UP000549913">
    <property type="component" value="Unassembled WGS sequence"/>
</dbReference>
<comment type="caution">
    <text evidence="9">The sequence shown here is derived from an EMBL/GenBank/DDBJ whole genome shotgun (WGS) entry which is preliminary data.</text>
</comment>
<evidence type="ECO:0000256" key="4">
    <source>
        <dbReference type="ARBA" id="ARBA00022692"/>
    </source>
</evidence>
<sequence>MTTVSSAWRSKPFRRVWTAGAVSGLGSEIGELAVPVLAVVTLAASAAELSLVRAALLVPYLLLTLWLGVIVDRRARRPLLVAADLGRGLLLAVVCGLALTGWLSIPLLVAAAALLGSLAVLSTLAEFSFVPQVVEEHQLIDANARITAAQSAIGVAGAGAGGLLVQLVTAPFALLLNAAGFLVSGVLLLRLRVVESVPARRAGPRSAVREAREGIVVLLRHRVLRALLSEATVWNLGNEIFMLALALLVLRSYGFGPAALGLVLMAGGVGAFAGSLFSARLTARFGYGRSLVAAMLVGNSAPVLALLAAGSASVASLVVLTAGFVLSGLGIGVANSQAVSLRQLAVEPTLRGRANAGYRLVSWGALSIGALAGGVLVTALGPWAAGMLGAGLMALATVPVGLSPVRRMRRIEEVQEVQNLPAGRAVQDAGPEPA</sequence>
<feature type="transmembrane region" description="Helical" evidence="7">
    <location>
        <begin position="232"/>
        <end position="253"/>
    </location>
</feature>
<evidence type="ECO:0000256" key="7">
    <source>
        <dbReference type="SAM" id="Phobius"/>
    </source>
</evidence>
<dbReference type="PANTHER" id="PTHR23513:SF6">
    <property type="entry name" value="MAJOR FACILITATOR SUPERFAMILY ASSOCIATED DOMAIN-CONTAINING PROTEIN"/>
    <property type="match status" value="1"/>
</dbReference>
<keyword evidence="10" id="KW-1185">Reference proteome</keyword>
<feature type="transmembrane region" description="Helical" evidence="7">
    <location>
        <begin position="383"/>
        <end position="402"/>
    </location>
</feature>
<keyword evidence="2" id="KW-0813">Transport</keyword>
<evidence type="ECO:0000256" key="3">
    <source>
        <dbReference type="ARBA" id="ARBA00022475"/>
    </source>
</evidence>
<comment type="subcellular location">
    <subcellularLocation>
        <location evidence="1">Cell membrane</location>
        <topology evidence="1">Multi-pass membrane protein</topology>
    </subcellularLocation>
</comment>
<feature type="transmembrane region" description="Helical" evidence="7">
    <location>
        <begin position="356"/>
        <end position="377"/>
    </location>
</feature>
<name>A0A852SN17_9MICO</name>
<gene>
    <name evidence="9" type="ORF">BJ984_001365</name>
</gene>
<dbReference type="SUPFAM" id="SSF103473">
    <property type="entry name" value="MFS general substrate transporter"/>
    <property type="match status" value="1"/>
</dbReference>
<feature type="transmembrane region" description="Helical" evidence="7">
    <location>
        <begin position="259"/>
        <end position="279"/>
    </location>
</feature>